<evidence type="ECO:0000313" key="1">
    <source>
        <dbReference type="EMBL" id="KAJ2984594.1"/>
    </source>
</evidence>
<sequence length="643" mass="72903">MGGDEVSEIDSGYGTLDPAEADPDVEGSDAGAESFKRPLGVSDRDWRVFEVLNAVTTEFDEKFRAIWAHWPVAILPVLALHHDIAQSRLVMKVLYHTMLEADSVCPELPDFQSLVLKGPYHASAPVHLLLSHTAQHPDAKAILLTPSRKQFKTTLGRLNDEWLSQKSGHGRVCAGAQRTEVFYPPTLAHLRLLLSMLHEYHGAVHDAKTTLDIAPSMLILHEVSSYFNSPSSEATVSAYLSVISSALALTNSWSPQCAQASKLVVLDSGLADLKLPILKPLAFGDSAEEPQRNRGTLAILLERYFEWTAEVQIGEYAREDDAYDDSQADEGDHVEGSPVPESPAVIRKSMQLQRHGAGGEPAIVWQCQINMGEGMFWLGTAEGDFEFDGAATWGLRRTSEWLERAWRWLMEFFNDVGDDPLKPTLFELVAQEQLRDLLQPALKYVLSVFAQSYPRYLLRIVNRHEEFYALLMFFVERHYLRTQGASFAENFYGLKRRRVPLFKIDRARSAAGGVFAEEKLRDREIWRSLVFLVGLPYLRAKAQDYFEELGGGVQTEIIGDSRQVPEDESWKGRLKRAYKTAYPWLNTTFEMWLLVYNVAYLFERTPYYRPWLSWVGVDLRRVSADDLVSVCYVWAWTARLTCP</sequence>
<accession>A0ACC1NZ62</accession>
<proteinExistence type="predicted"/>
<dbReference type="EMBL" id="JANSHE010003771">
    <property type="protein sequence ID" value="KAJ2984594.1"/>
    <property type="molecule type" value="Genomic_DNA"/>
</dbReference>
<keyword evidence="2" id="KW-1185">Reference proteome</keyword>
<organism evidence="1 2">
    <name type="scientific">Trametes sanguinea</name>
    <dbReference type="NCBI Taxonomy" id="158606"/>
    <lineage>
        <taxon>Eukaryota</taxon>
        <taxon>Fungi</taxon>
        <taxon>Dikarya</taxon>
        <taxon>Basidiomycota</taxon>
        <taxon>Agaricomycotina</taxon>
        <taxon>Agaricomycetes</taxon>
        <taxon>Polyporales</taxon>
        <taxon>Polyporaceae</taxon>
        <taxon>Trametes</taxon>
    </lineage>
</organism>
<reference evidence="1" key="1">
    <citation type="submission" date="2022-08" db="EMBL/GenBank/DDBJ databases">
        <title>Genome Sequence of Pycnoporus sanguineus.</title>
        <authorList>
            <person name="Buettner E."/>
        </authorList>
    </citation>
    <scope>NUCLEOTIDE SEQUENCE</scope>
    <source>
        <strain evidence="1">CG-C14</strain>
    </source>
</reference>
<protein>
    <submittedName>
        <fullName evidence="1">Uncharacterized protein</fullName>
    </submittedName>
</protein>
<dbReference type="Proteomes" id="UP001144978">
    <property type="component" value="Unassembled WGS sequence"/>
</dbReference>
<comment type="caution">
    <text evidence="1">The sequence shown here is derived from an EMBL/GenBank/DDBJ whole genome shotgun (WGS) entry which is preliminary data.</text>
</comment>
<name>A0ACC1NZ62_9APHY</name>
<gene>
    <name evidence="1" type="ORF">NUW54_g10453</name>
</gene>
<evidence type="ECO:0000313" key="2">
    <source>
        <dbReference type="Proteomes" id="UP001144978"/>
    </source>
</evidence>